<protein>
    <submittedName>
        <fullName evidence="3">Uncharacterized protein</fullName>
    </submittedName>
</protein>
<feature type="region of interest" description="Disordered" evidence="2">
    <location>
        <begin position="1173"/>
        <end position="1217"/>
    </location>
</feature>
<feature type="coiled-coil region" evidence="1">
    <location>
        <begin position="801"/>
        <end position="973"/>
    </location>
</feature>
<dbReference type="Proteomes" id="UP000664859">
    <property type="component" value="Unassembled WGS sequence"/>
</dbReference>
<evidence type="ECO:0000256" key="2">
    <source>
        <dbReference type="SAM" id="MobiDB-lite"/>
    </source>
</evidence>
<dbReference type="AlphaFoldDB" id="A0A835Z8B0"/>
<feature type="coiled-coil region" evidence="1">
    <location>
        <begin position="320"/>
        <end position="354"/>
    </location>
</feature>
<sequence>MPKRPLSLVKGNLCQSTDEPSAPPYVAPPLRIDSCSVVLLCPQSVIATTSPLALHINILSVTGRGTIILHTTLPMSHGSSTATSAITAHRTAANYQSVLPPPRKATTCERKASPNTSAKPLQPCCLYPPPCIAYTPPPLHRLLPAHRRLGIEICVCFTQGQRRGPRTSENDRQQPKGRCRRRRGRRLRHWHSGGNHLAQQRLSELPTPPMPPLPIRTIALDALCRPFKASPYCTKSSNFNLCLVVADLAPYLCDPAARKARDAIADLEHQLAAANGLRIALAAQVEEGQHSTAAAEEHAATLAAQLEAVQQHVATLAAQLEEGQQHADALAAQLEEGQQQAAAAEHSAAAAEERRAGLAAVAAMLLRKAWDTGDSLCALQASQASHVKLEAAHTALTTSHQALLMMARGARAEVTELHTAAARRRVAKDAAIASLRRDLAAANAQLRGEAAIQRDVAAAREAAHSAAVHSLEVNVAALRSSGNSAVALLRAQLAEARRSGAEEIKLLQTAHSSAVAGVEQAAAAAEQAHGTAVQQPTTSLNDVRSAHAVAIEQAAALQARLNAQVARMEEAAAAARQAHSAAVAQLTGDRDAARRPRLRLQQRELRDKTEELEIAREQKDDARISSRKELQLVQEQRANAWAAQSAAERERNDLRATLCGKDGEVQQARALQRRSDDQRDSALAARDAAQQETARLRTQLNQQAGEVRQLHVQLDEANKAHMQLVRARLELDVAQAESAQLRSKVSEQADELQRLRAQSEEASIAATESSAQLHSTHSDRDTARAECKDLGAALEASGLQLLQARKEAAGVREQVKQVSAELQAERSRAQETVAKLSADLEESKEKVKQLRAQLEEASAAAKDSSAQLRSAQVQCSTAKEEAAQLSAALAAARRRWKRRAQRQRARASNLSTALAEREQQLDVARTEAAGASAELQQANAQLQAERSTAKQEVAKLGAELQASKEKVEQAHQLERRSAYAVFVAEDKHKVQLCTTEDALAQARAEVTKSAAAVVSAQSAAQQQAHQLREAVNAGLGALGRSAALGDSSTIEEVVAAVADAFDAARRALIDADVVTAACKERTKKRGNEQACAMAEKRNLREYIDMLQKLLVAHRIPFAKQSSFQKKNRKQHSAAVELDAQEQGMEAAAAERSMGEGNMLEHNQRFVLPGNDMQPQIAEQDGRSMQGQGNVRPNNGHGQLRREAPVWPPGGNRTPVGN</sequence>
<accession>A0A835Z8B0</accession>
<feature type="compositionally biased region" description="Polar residues" evidence="2">
    <location>
        <begin position="1182"/>
        <end position="1196"/>
    </location>
</feature>
<proteinExistence type="predicted"/>
<evidence type="ECO:0000256" key="1">
    <source>
        <dbReference type="SAM" id="Coils"/>
    </source>
</evidence>
<feature type="compositionally biased region" description="Low complexity" evidence="2">
    <location>
        <begin position="760"/>
        <end position="771"/>
    </location>
</feature>
<feature type="coiled-coil region" evidence="1">
    <location>
        <begin position="551"/>
        <end position="625"/>
    </location>
</feature>
<gene>
    <name evidence="3" type="ORF">JKP88DRAFT_305066</name>
</gene>
<evidence type="ECO:0000313" key="4">
    <source>
        <dbReference type="Proteomes" id="UP000664859"/>
    </source>
</evidence>
<evidence type="ECO:0000313" key="3">
    <source>
        <dbReference type="EMBL" id="KAG5188308.1"/>
    </source>
</evidence>
<feature type="region of interest" description="Disordered" evidence="2">
    <location>
        <begin position="1122"/>
        <end position="1149"/>
    </location>
</feature>
<keyword evidence="4" id="KW-1185">Reference proteome</keyword>
<feature type="region of interest" description="Disordered" evidence="2">
    <location>
        <begin position="162"/>
        <end position="207"/>
    </location>
</feature>
<name>A0A835Z8B0_9STRA</name>
<reference evidence="3" key="1">
    <citation type="submission" date="2021-02" db="EMBL/GenBank/DDBJ databases">
        <title>First Annotated Genome of the Yellow-green Alga Tribonema minus.</title>
        <authorList>
            <person name="Mahan K.M."/>
        </authorList>
    </citation>
    <scope>NUCLEOTIDE SEQUENCE</scope>
    <source>
        <strain evidence="3">UTEX B ZZ1240</strain>
    </source>
</reference>
<comment type="caution">
    <text evidence="3">The sequence shown here is derived from an EMBL/GenBank/DDBJ whole genome shotgun (WGS) entry which is preliminary data.</text>
</comment>
<dbReference type="EMBL" id="JAFCMP010000072">
    <property type="protein sequence ID" value="KAG5188308.1"/>
    <property type="molecule type" value="Genomic_DNA"/>
</dbReference>
<feature type="region of interest" description="Disordered" evidence="2">
    <location>
        <begin position="752"/>
        <end position="783"/>
    </location>
</feature>
<organism evidence="3 4">
    <name type="scientific">Tribonema minus</name>
    <dbReference type="NCBI Taxonomy" id="303371"/>
    <lineage>
        <taxon>Eukaryota</taxon>
        <taxon>Sar</taxon>
        <taxon>Stramenopiles</taxon>
        <taxon>Ochrophyta</taxon>
        <taxon>PX clade</taxon>
        <taxon>Xanthophyceae</taxon>
        <taxon>Tribonematales</taxon>
        <taxon>Tribonemataceae</taxon>
        <taxon>Tribonema</taxon>
    </lineage>
</organism>
<feature type="compositionally biased region" description="Low complexity" evidence="2">
    <location>
        <begin position="1140"/>
        <end position="1149"/>
    </location>
</feature>
<keyword evidence="1" id="KW-0175">Coiled coil</keyword>
<feature type="compositionally biased region" description="Basic residues" evidence="2">
    <location>
        <begin position="175"/>
        <end position="191"/>
    </location>
</feature>